<dbReference type="InterPro" id="IPR036390">
    <property type="entry name" value="WH_DNA-bd_sf"/>
</dbReference>
<dbReference type="AlphaFoldDB" id="A0A151A8Z3"/>
<comment type="caution">
    <text evidence="3">The sequence shown here is derived from an EMBL/GenBank/DDBJ whole genome shotgun (WGS) entry which is preliminary data.</text>
</comment>
<dbReference type="InterPro" id="IPR002831">
    <property type="entry name" value="Tscrpt_reg_TrmB_N"/>
</dbReference>
<proteinExistence type="predicted"/>
<evidence type="ECO:0000259" key="2">
    <source>
        <dbReference type="Pfam" id="PF01978"/>
    </source>
</evidence>
<dbReference type="Proteomes" id="UP000075321">
    <property type="component" value="Unassembled WGS sequence"/>
</dbReference>
<feature type="compositionally biased region" description="Polar residues" evidence="1">
    <location>
        <begin position="1"/>
        <end position="13"/>
    </location>
</feature>
<keyword evidence="4" id="KW-1185">Reference proteome</keyword>
<feature type="region of interest" description="Disordered" evidence="1">
    <location>
        <begin position="1"/>
        <end position="24"/>
    </location>
</feature>
<dbReference type="SUPFAM" id="SSF46785">
    <property type="entry name" value="Winged helix' DNA-binding domain"/>
    <property type="match status" value="1"/>
</dbReference>
<evidence type="ECO:0000313" key="3">
    <source>
        <dbReference type="EMBL" id="KYH24105.1"/>
    </source>
</evidence>
<dbReference type="Pfam" id="PF01978">
    <property type="entry name" value="TrmB"/>
    <property type="match status" value="1"/>
</dbReference>
<gene>
    <name evidence="3" type="ORF">HAPAU_37480</name>
</gene>
<dbReference type="PATRIC" id="fig|1008153.3.peg.3995"/>
<dbReference type="EMBL" id="LTAZ01000016">
    <property type="protein sequence ID" value="KYH24105.1"/>
    <property type="molecule type" value="Genomic_DNA"/>
</dbReference>
<reference evidence="3 4" key="1">
    <citation type="submission" date="2016-02" db="EMBL/GenBank/DDBJ databases">
        <title>Genome sequence of Halalkalicoccus paucihalophilus DSM 24557.</title>
        <authorList>
            <person name="Poehlein A."/>
            <person name="Daniel R."/>
        </authorList>
    </citation>
    <scope>NUCLEOTIDE SEQUENCE [LARGE SCALE GENOMIC DNA]</scope>
    <source>
        <strain evidence="3 4">DSM 24557</strain>
    </source>
</reference>
<feature type="domain" description="Transcription regulator TrmB N-terminal" evidence="2">
    <location>
        <begin position="29"/>
        <end position="76"/>
    </location>
</feature>
<accession>A0A151A8Z3</accession>
<dbReference type="Gene3D" id="1.10.10.10">
    <property type="entry name" value="Winged helix-like DNA-binding domain superfamily/Winged helix DNA-binding domain"/>
    <property type="match status" value="1"/>
</dbReference>
<dbReference type="InterPro" id="IPR036388">
    <property type="entry name" value="WH-like_DNA-bd_sf"/>
</dbReference>
<sequence length="88" mass="9587">MNSQQPISNQSEATVEPVPPSLDSSTSKLVYVYLSSSEPATIDELHAALDVEKLTLYPVLNTLIAADLVTQSEGRYSCQNHSMIEMTS</sequence>
<organism evidence="3 4">
    <name type="scientific">Halalkalicoccus paucihalophilus</name>
    <dbReference type="NCBI Taxonomy" id="1008153"/>
    <lineage>
        <taxon>Archaea</taxon>
        <taxon>Methanobacteriati</taxon>
        <taxon>Methanobacteriota</taxon>
        <taxon>Stenosarchaea group</taxon>
        <taxon>Halobacteria</taxon>
        <taxon>Halobacteriales</taxon>
        <taxon>Halococcaceae</taxon>
        <taxon>Halalkalicoccus</taxon>
    </lineage>
</organism>
<evidence type="ECO:0000313" key="4">
    <source>
        <dbReference type="Proteomes" id="UP000075321"/>
    </source>
</evidence>
<evidence type="ECO:0000256" key="1">
    <source>
        <dbReference type="SAM" id="MobiDB-lite"/>
    </source>
</evidence>
<name>A0A151A8Z3_9EURY</name>
<protein>
    <submittedName>
        <fullName evidence="3">Sugar-specific transcriptional regulator TrmB</fullName>
    </submittedName>
</protein>